<dbReference type="PANTHER" id="PTHR11786">
    <property type="entry name" value="N-HYDROXYARYLAMINE O-ACETYLTRANSFERASE"/>
    <property type="match status" value="1"/>
</dbReference>
<evidence type="ECO:0000256" key="2">
    <source>
        <dbReference type="RuleBase" id="RU003452"/>
    </source>
</evidence>
<accession>A0ABW0TMW4</accession>
<dbReference type="RefSeq" id="WP_381435157.1">
    <property type="nucleotide sequence ID" value="NZ_JBHSNO010000006.1"/>
</dbReference>
<proteinExistence type="inferred from homology"/>
<dbReference type="PANTHER" id="PTHR11786:SF0">
    <property type="entry name" value="ARYLAMINE N-ACETYLTRANSFERASE 4-RELATED"/>
    <property type="match status" value="1"/>
</dbReference>
<protein>
    <submittedName>
        <fullName evidence="3">Arylamine N-acetyltransferase</fullName>
    </submittedName>
</protein>
<dbReference type="PRINTS" id="PR01543">
    <property type="entry name" value="ANATRNSFRASE"/>
</dbReference>
<evidence type="ECO:0000313" key="4">
    <source>
        <dbReference type="Proteomes" id="UP001596109"/>
    </source>
</evidence>
<evidence type="ECO:0000256" key="1">
    <source>
        <dbReference type="ARBA" id="ARBA00006547"/>
    </source>
</evidence>
<gene>
    <name evidence="3" type="ORF">ACFPRA_12765</name>
</gene>
<dbReference type="InterPro" id="IPR001447">
    <property type="entry name" value="Arylamine_N-AcTrfase"/>
</dbReference>
<name>A0ABW0TMW4_9BACL</name>
<dbReference type="InterPro" id="IPR038765">
    <property type="entry name" value="Papain-like_cys_pep_sf"/>
</dbReference>
<dbReference type="Pfam" id="PF00797">
    <property type="entry name" value="Acetyltransf_2"/>
    <property type="match status" value="1"/>
</dbReference>
<reference evidence="4" key="1">
    <citation type="journal article" date="2019" name="Int. J. Syst. Evol. Microbiol.">
        <title>The Global Catalogue of Microorganisms (GCM) 10K type strain sequencing project: providing services to taxonomists for standard genome sequencing and annotation.</title>
        <authorList>
            <consortium name="The Broad Institute Genomics Platform"/>
            <consortium name="The Broad Institute Genome Sequencing Center for Infectious Disease"/>
            <person name="Wu L."/>
            <person name="Ma J."/>
        </authorList>
    </citation>
    <scope>NUCLEOTIDE SEQUENCE [LARGE SCALE GENOMIC DNA]</scope>
    <source>
        <strain evidence="4">CGMCC 4.1434</strain>
    </source>
</reference>
<dbReference type="InterPro" id="IPR053710">
    <property type="entry name" value="Arylamine_NAT_domain_sf"/>
</dbReference>
<comment type="caution">
    <text evidence="3">The sequence shown here is derived from an EMBL/GenBank/DDBJ whole genome shotgun (WGS) entry which is preliminary data.</text>
</comment>
<keyword evidence="4" id="KW-1185">Reference proteome</keyword>
<dbReference type="Proteomes" id="UP001596109">
    <property type="component" value="Unassembled WGS sequence"/>
</dbReference>
<organism evidence="3 4">
    <name type="scientific">Sporosarcina soli</name>
    <dbReference type="NCBI Taxonomy" id="334736"/>
    <lineage>
        <taxon>Bacteria</taxon>
        <taxon>Bacillati</taxon>
        <taxon>Bacillota</taxon>
        <taxon>Bacilli</taxon>
        <taxon>Bacillales</taxon>
        <taxon>Caryophanaceae</taxon>
        <taxon>Sporosarcina</taxon>
    </lineage>
</organism>
<dbReference type="EMBL" id="JBHSNO010000006">
    <property type="protein sequence ID" value="MFC5589769.1"/>
    <property type="molecule type" value="Genomic_DNA"/>
</dbReference>
<dbReference type="SUPFAM" id="SSF54001">
    <property type="entry name" value="Cysteine proteinases"/>
    <property type="match status" value="1"/>
</dbReference>
<evidence type="ECO:0000313" key="3">
    <source>
        <dbReference type="EMBL" id="MFC5589769.1"/>
    </source>
</evidence>
<dbReference type="Gene3D" id="3.30.2140.20">
    <property type="match status" value="1"/>
</dbReference>
<sequence length="254" mass="29459">MEIIKYMERIQAMQKNELTIEYLAHLQKSHVLNVHFENLDIINKKPLSLAKADIYKKIVLEQRGGVCYELNGLFYHLLMELGFKPHLMAGTVYIGDGLWAMEDAHLFLIVPLGNRDYLVDVGFGGKCPRIPVPMSGQEIIDTDGKYRVEKDKEKKCFYLQKEGVEGWEILYRFETPLHNWTFDQVHSVCVLTETSVQSKFNKKYFFSRVMDDGRITLLGDTLIIVKGRETIKEKLAPHEIVEKAHQHFQISIPM</sequence>
<comment type="similarity">
    <text evidence="1 2">Belongs to the arylamine N-acetyltransferase family.</text>
</comment>